<dbReference type="HOGENOM" id="CLU_1497823_0_0_1"/>
<dbReference type="EMBL" id="CM000361">
    <property type="protein sequence ID" value="EDX04457.1"/>
    <property type="molecule type" value="Genomic_DNA"/>
</dbReference>
<proteinExistence type="predicted"/>
<dbReference type="PhylomeDB" id="B4Q8P2"/>
<dbReference type="PROSITE" id="PS51257">
    <property type="entry name" value="PROKAR_LIPOPROTEIN"/>
    <property type="match status" value="1"/>
</dbReference>
<feature type="chain" id="PRO_5002819799" evidence="2">
    <location>
        <begin position="26"/>
        <end position="201"/>
    </location>
</feature>
<evidence type="ECO:0000256" key="1">
    <source>
        <dbReference type="SAM" id="MobiDB-lite"/>
    </source>
</evidence>
<gene>
    <name evidence="3" type="primary">Dsim\GD22304</name>
    <name evidence="3" type="ORF">Dsim_GD22304</name>
</gene>
<sequence>MRKSLLIVGSLLVTIFLAHLPVGLAVSCADDPTDTACVDCTDAANAAEADCVTTTAAPEATTAAAEATTAASADGETTTAAASGTDTTTASSGGKKRVKRTFKRKNIPHLASRIAGVAHPLDLPERGIVLRLGQSPFQRIVHLGIPLVQAVIEGATVGGQNGRGAWQTSVNFCATMPRTLNDASEWKWIRPACSKTFMAFC</sequence>
<feature type="signal peptide" evidence="2">
    <location>
        <begin position="1"/>
        <end position="25"/>
    </location>
</feature>
<evidence type="ECO:0000313" key="3">
    <source>
        <dbReference type="EMBL" id="EDX04457.1"/>
    </source>
</evidence>
<accession>B4Q8P2</accession>
<feature type="region of interest" description="Disordered" evidence="1">
    <location>
        <begin position="63"/>
        <end position="98"/>
    </location>
</feature>
<dbReference type="OrthoDB" id="7872698at2759"/>
<dbReference type="AlphaFoldDB" id="B4Q8P2"/>
<reference evidence="3 4" key="1">
    <citation type="journal article" date="2007" name="Nature">
        <title>Evolution of genes and genomes on the Drosophila phylogeny.</title>
        <authorList>
            <consortium name="Drosophila 12 Genomes Consortium"/>
            <person name="Clark A.G."/>
            <person name="Eisen M.B."/>
            <person name="Smith D.R."/>
            <person name="Bergman C.M."/>
            <person name="Oliver B."/>
            <person name="Markow T.A."/>
            <person name="Kaufman T.C."/>
            <person name="Kellis M."/>
            <person name="Gelbart W."/>
            <person name="Iyer V.N."/>
            <person name="Pollard D.A."/>
            <person name="Sackton T.B."/>
            <person name="Larracuente A.M."/>
            <person name="Singh N.D."/>
            <person name="Abad J.P."/>
            <person name="Abt D.N."/>
            <person name="Adryan B."/>
            <person name="Aguade M."/>
            <person name="Akashi H."/>
            <person name="Anderson W.W."/>
            <person name="Aquadro C.F."/>
            <person name="Ardell D.H."/>
            <person name="Arguello R."/>
            <person name="Artieri C.G."/>
            <person name="Barbash D.A."/>
            <person name="Barker D."/>
            <person name="Barsanti P."/>
            <person name="Batterham P."/>
            <person name="Batzoglou S."/>
            <person name="Begun D."/>
            <person name="Bhutkar A."/>
            <person name="Blanco E."/>
            <person name="Bosak S.A."/>
            <person name="Bradley R.K."/>
            <person name="Brand A.D."/>
            <person name="Brent M.R."/>
            <person name="Brooks A.N."/>
            <person name="Brown R.H."/>
            <person name="Butlin R.K."/>
            <person name="Caggese C."/>
            <person name="Calvi B.R."/>
            <person name="Bernardo de Carvalho A."/>
            <person name="Caspi A."/>
            <person name="Castrezana S."/>
            <person name="Celniker S.E."/>
            <person name="Chang J.L."/>
            <person name="Chapple C."/>
            <person name="Chatterji S."/>
            <person name="Chinwalla A."/>
            <person name="Civetta A."/>
            <person name="Clifton S.W."/>
            <person name="Comeron J.M."/>
            <person name="Costello J.C."/>
            <person name="Coyne J.A."/>
            <person name="Daub J."/>
            <person name="David R.G."/>
            <person name="Delcher A.L."/>
            <person name="Delehaunty K."/>
            <person name="Do C.B."/>
            <person name="Ebling H."/>
            <person name="Edwards K."/>
            <person name="Eickbush T."/>
            <person name="Evans J.D."/>
            <person name="Filipski A."/>
            <person name="Findeiss S."/>
            <person name="Freyhult E."/>
            <person name="Fulton L."/>
            <person name="Fulton R."/>
            <person name="Garcia A.C."/>
            <person name="Gardiner A."/>
            <person name="Garfield D.A."/>
            <person name="Garvin B.E."/>
            <person name="Gibson G."/>
            <person name="Gilbert D."/>
            <person name="Gnerre S."/>
            <person name="Godfrey J."/>
            <person name="Good R."/>
            <person name="Gotea V."/>
            <person name="Gravely B."/>
            <person name="Greenberg A.J."/>
            <person name="Griffiths-Jones S."/>
            <person name="Gross S."/>
            <person name="Guigo R."/>
            <person name="Gustafson E.A."/>
            <person name="Haerty W."/>
            <person name="Hahn M.W."/>
            <person name="Halligan D.L."/>
            <person name="Halpern A.L."/>
            <person name="Halter G.M."/>
            <person name="Han M.V."/>
            <person name="Heger A."/>
            <person name="Hillier L."/>
            <person name="Hinrichs A.S."/>
            <person name="Holmes I."/>
            <person name="Hoskins R.A."/>
            <person name="Hubisz M.J."/>
            <person name="Hultmark D."/>
            <person name="Huntley M.A."/>
            <person name="Jaffe D.B."/>
            <person name="Jagadeeshan S."/>
            <person name="Jeck W.R."/>
            <person name="Johnson J."/>
            <person name="Jones C.D."/>
            <person name="Jordan W.C."/>
            <person name="Karpen G.H."/>
            <person name="Kataoka E."/>
            <person name="Keightley P.D."/>
            <person name="Kheradpour P."/>
            <person name="Kirkness E.F."/>
            <person name="Koerich L.B."/>
            <person name="Kristiansen K."/>
            <person name="Kudrna D."/>
            <person name="Kulathinal R.J."/>
            <person name="Kumar S."/>
            <person name="Kwok R."/>
            <person name="Lander E."/>
            <person name="Langley C.H."/>
            <person name="Lapoint R."/>
            <person name="Lazzaro B.P."/>
            <person name="Lee S.J."/>
            <person name="Levesque L."/>
            <person name="Li R."/>
            <person name="Lin C.F."/>
            <person name="Lin M.F."/>
            <person name="Lindblad-Toh K."/>
            <person name="Llopart A."/>
            <person name="Long M."/>
            <person name="Low L."/>
            <person name="Lozovsky E."/>
            <person name="Lu J."/>
            <person name="Luo M."/>
            <person name="Machado C.A."/>
            <person name="Makalowski W."/>
            <person name="Marzo M."/>
            <person name="Matsuda M."/>
            <person name="Matzkin L."/>
            <person name="McAllister B."/>
            <person name="McBride C.S."/>
            <person name="McKernan B."/>
            <person name="McKernan K."/>
            <person name="Mendez-Lago M."/>
            <person name="Minx P."/>
            <person name="Mollenhauer M.U."/>
            <person name="Montooth K."/>
            <person name="Mount S.M."/>
            <person name="Mu X."/>
            <person name="Myers E."/>
            <person name="Negre B."/>
            <person name="Newfeld S."/>
            <person name="Nielsen R."/>
            <person name="Noor M.A."/>
            <person name="O'Grady P."/>
            <person name="Pachter L."/>
            <person name="Papaceit M."/>
            <person name="Parisi M.J."/>
            <person name="Parisi M."/>
            <person name="Parts L."/>
            <person name="Pedersen J.S."/>
            <person name="Pesole G."/>
            <person name="Phillippy A.M."/>
            <person name="Ponting C.P."/>
            <person name="Pop M."/>
            <person name="Porcelli D."/>
            <person name="Powell J.R."/>
            <person name="Prohaska S."/>
            <person name="Pruitt K."/>
            <person name="Puig M."/>
            <person name="Quesneville H."/>
            <person name="Ram K.R."/>
            <person name="Rand D."/>
            <person name="Rasmussen M.D."/>
            <person name="Reed L.K."/>
            <person name="Reenan R."/>
            <person name="Reily A."/>
            <person name="Remington K.A."/>
            <person name="Rieger T.T."/>
            <person name="Ritchie M.G."/>
            <person name="Robin C."/>
            <person name="Rogers Y.H."/>
            <person name="Rohde C."/>
            <person name="Rozas J."/>
            <person name="Rubenfield M.J."/>
            <person name="Ruiz A."/>
            <person name="Russo S."/>
            <person name="Salzberg S.L."/>
            <person name="Sanchez-Gracia A."/>
            <person name="Saranga D.J."/>
            <person name="Sato H."/>
            <person name="Schaeffer S.W."/>
            <person name="Schatz M.C."/>
            <person name="Schlenke T."/>
            <person name="Schwartz R."/>
            <person name="Segarra C."/>
            <person name="Singh R.S."/>
            <person name="Sirot L."/>
            <person name="Sirota M."/>
            <person name="Sisneros N.B."/>
            <person name="Smith C.D."/>
            <person name="Smith T.F."/>
            <person name="Spieth J."/>
            <person name="Stage D.E."/>
            <person name="Stark A."/>
            <person name="Stephan W."/>
            <person name="Strausberg R.L."/>
            <person name="Strempel S."/>
            <person name="Sturgill D."/>
            <person name="Sutton G."/>
            <person name="Sutton G.G."/>
            <person name="Tao W."/>
            <person name="Teichmann S."/>
            <person name="Tobari Y.N."/>
            <person name="Tomimura Y."/>
            <person name="Tsolas J.M."/>
            <person name="Valente V.L."/>
            <person name="Venter E."/>
            <person name="Venter J.C."/>
            <person name="Vicario S."/>
            <person name="Vieira F.G."/>
            <person name="Vilella A.J."/>
            <person name="Villasante A."/>
            <person name="Walenz B."/>
            <person name="Wang J."/>
            <person name="Wasserman M."/>
            <person name="Watts T."/>
            <person name="Wilson D."/>
            <person name="Wilson R.K."/>
            <person name="Wing R.A."/>
            <person name="Wolfner M.F."/>
            <person name="Wong A."/>
            <person name="Wong G.K."/>
            <person name="Wu C.I."/>
            <person name="Wu G."/>
            <person name="Yamamoto D."/>
            <person name="Yang H.P."/>
            <person name="Yang S.P."/>
            <person name="Yorke J.A."/>
            <person name="Yoshida K."/>
            <person name="Zdobnov E."/>
            <person name="Zhang P."/>
            <person name="Zhang Y."/>
            <person name="Zimin A.V."/>
            <person name="Baldwin J."/>
            <person name="Abdouelleil A."/>
            <person name="Abdulkadir J."/>
            <person name="Abebe A."/>
            <person name="Abera B."/>
            <person name="Abreu J."/>
            <person name="Acer S.C."/>
            <person name="Aftuck L."/>
            <person name="Alexander A."/>
            <person name="An P."/>
            <person name="Anderson E."/>
            <person name="Anderson S."/>
            <person name="Arachi H."/>
            <person name="Azer M."/>
            <person name="Bachantsang P."/>
            <person name="Barry A."/>
            <person name="Bayul T."/>
            <person name="Berlin A."/>
            <person name="Bessette D."/>
            <person name="Bloom T."/>
            <person name="Blye J."/>
            <person name="Boguslavskiy L."/>
            <person name="Bonnet C."/>
            <person name="Boukhgalter B."/>
            <person name="Bourzgui I."/>
            <person name="Brown A."/>
            <person name="Cahill P."/>
            <person name="Channer S."/>
            <person name="Cheshatsang Y."/>
            <person name="Chuda L."/>
            <person name="Citroen M."/>
            <person name="Collymore A."/>
            <person name="Cooke P."/>
            <person name="Costello M."/>
            <person name="D'Aco K."/>
            <person name="Daza R."/>
            <person name="De Haan G."/>
            <person name="DeGray S."/>
            <person name="DeMaso C."/>
            <person name="Dhargay N."/>
            <person name="Dooley K."/>
            <person name="Dooley E."/>
            <person name="Doricent M."/>
            <person name="Dorje P."/>
            <person name="Dorjee K."/>
            <person name="Dupes A."/>
            <person name="Elong R."/>
            <person name="Falk J."/>
            <person name="Farina A."/>
            <person name="Faro S."/>
            <person name="Ferguson D."/>
            <person name="Fisher S."/>
            <person name="Foley C.D."/>
            <person name="Franke A."/>
            <person name="Friedrich D."/>
            <person name="Gadbois L."/>
            <person name="Gearin G."/>
            <person name="Gearin C.R."/>
            <person name="Giannoukos G."/>
            <person name="Goode T."/>
            <person name="Graham J."/>
            <person name="Grandbois E."/>
            <person name="Grewal S."/>
            <person name="Gyaltsen K."/>
            <person name="Hafez N."/>
            <person name="Hagos B."/>
            <person name="Hall J."/>
            <person name="Henson C."/>
            <person name="Hollinger A."/>
            <person name="Honan T."/>
            <person name="Huard M.D."/>
            <person name="Hughes L."/>
            <person name="Hurhula B."/>
            <person name="Husby M.E."/>
            <person name="Kamat A."/>
            <person name="Kanga B."/>
            <person name="Kashin S."/>
            <person name="Khazanovich D."/>
            <person name="Kisner P."/>
            <person name="Lance K."/>
            <person name="Lara M."/>
            <person name="Lee W."/>
            <person name="Lennon N."/>
            <person name="Letendre F."/>
            <person name="LeVine R."/>
            <person name="Lipovsky A."/>
            <person name="Liu X."/>
            <person name="Liu J."/>
            <person name="Liu S."/>
            <person name="Lokyitsang T."/>
            <person name="Lokyitsang Y."/>
            <person name="Lubonja R."/>
            <person name="Lui A."/>
            <person name="MacDonald P."/>
            <person name="Magnisalis V."/>
            <person name="Maru K."/>
            <person name="Matthews C."/>
            <person name="McCusker W."/>
            <person name="McDonough S."/>
            <person name="Mehta T."/>
            <person name="Meldrim J."/>
            <person name="Meneus L."/>
            <person name="Mihai O."/>
            <person name="Mihalev A."/>
            <person name="Mihova T."/>
            <person name="Mittelman R."/>
            <person name="Mlenga V."/>
            <person name="Montmayeur A."/>
            <person name="Mulrain L."/>
            <person name="Navidi A."/>
            <person name="Naylor J."/>
            <person name="Negash T."/>
            <person name="Nguyen T."/>
            <person name="Nguyen N."/>
            <person name="Nicol R."/>
            <person name="Norbu C."/>
            <person name="Norbu N."/>
            <person name="Novod N."/>
            <person name="O'Neill B."/>
            <person name="Osman S."/>
            <person name="Markiewicz E."/>
            <person name="Oyono O.L."/>
            <person name="Patti C."/>
            <person name="Phunkhang P."/>
            <person name="Pierre F."/>
            <person name="Priest M."/>
            <person name="Raghuraman S."/>
            <person name="Rege F."/>
            <person name="Reyes R."/>
            <person name="Rise C."/>
            <person name="Rogov P."/>
            <person name="Ross K."/>
            <person name="Ryan E."/>
            <person name="Settipalli S."/>
            <person name="Shea T."/>
            <person name="Sherpa N."/>
            <person name="Shi L."/>
            <person name="Shih D."/>
            <person name="Sparrow T."/>
            <person name="Spaulding J."/>
            <person name="Stalker J."/>
            <person name="Stange-Thomann N."/>
            <person name="Stavropoulos S."/>
            <person name="Stone C."/>
            <person name="Strader C."/>
            <person name="Tesfaye S."/>
            <person name="Thomson T."/>
            <person name="Thoulutsang Y."/>
            <person name="Thoulutsang D."/>
            <person name="Topham K."/>
            <person name="Topping I."/>
            <person name="Tsamla T."/>
            <person name="Vassiliev H."/>
            <person name="Vo A."/>
            <person name="Wangchuk T."/>
            <person name="Wangdi T."/>
            <person name="Weiand M."/>
            <person name="Wilkinson J."/>
            <person name="Wilson A."/>
            <person name="Yadav S."/>
            <person name="Young G."/>
            <person name="Yu Q."/>
            <person name="Zembek L."/>
            <person name="Zhong D."/>
            <person name="Zimmer A."/>
            <person name="Zwirko Z."/>
            <person name="Jaffe D.B."/>
            <person name="Alvarez P."/>
            <person name="Brockman W."/>
            <person name="Butler J."/>
            <person name="Chin C."/>
            <person name="Gnerre S."/>
            <person name="Grabherr M."/>
            <person name="Kleber M."/>
            <person name="Mauceli E."/>
            <person name="MacCallum I."/>
        </authorList>
    </citation>
    <scope>NUCLEOTIDE SEQUENCE [LARGE SCALE GENOMIC DNA]</scope>
    <source>
        <strain evidence="4">white501</strain>
    </source>
</reference>
<feature type="compositionally biased region" description="Low complexity" evidence="1">
    <location>
        <begin position="63"/>
        <end position="93"/>
    </location>
</feature>
<dbReference type="Bgee" id="FBgn0193711">
    <property type="expression patterns" value="Expressed in adult organism"/>
</dbReference>
<dbReference type="Proteomes" id="UP000000304">
    <property type="component" value="Chromosome 2L"/>
</dbReference>
<dbReference type="OMA" id="NDASEWK"/>
<protein>
    <submittedName>
        <fullName evidence="3">GD22304</fullName>
    </submittedName>
</protein>
<keyword evidence="2" id="KW-0732">Signal</keyword>
<name>B4Q8P2_DROSI</name>
<organism evidence="3 4">
    <name type="scientific">Drosophila simulans</name>
    <name type="common">Fruit fly</name>
    <dbReference type="NCBI Taxonomy" id="7240"/>
    <lineage>
        <taxon>Eukaryota</taxon>
        <taxon>Metazoa</taxon>
        <taxon>Ecdysozoa</taxon>
        <taxon>Arthropoda</taxon>
        <taxon>Hexapoda</taxon>
        <taxon>Insecta</taxon>
        <taxon>Pterygota</taxon>
        <taxon>Neoptera</taxon>
        <taxon>Endopterygota</taxon>
        <taxon>Diptera</taxon>
        <taxon>Brachycera</taxon>
        <taxon>Muscomorpha</taxon>
        <taxon>Ephydroidea</taxon>
        <taxon>Drosophilidae</taxon>
        <taxon>Drosophila</taxon>
        <taxon>Sophophora</taxon>
    </lineage>
</organism>
<evidence type="ECO:0000313" key="4">
    <source>
        <dbReference type="Proteomes" id="UP000000304"/>
    </source>
</evidence>
<keyword evidence="4" id="KW-1185">Reference proteome</keyword>
<evidence type="ECO:0000256" key="2">
    <source>
        <dbReference type="SAM" id="SignalP"/>
    </source>
</evidence>